<dbReference type="CDD" id="cd00304">
    <property type="entry name" value="RT_like"/>
    <property type="match status" value="1"/>
</dbReference>
<dbReference type="Pfam" id="PF26215">
    <property type="entry name" value="HTH_animal"/>
    <property type="match status" value="1"/>
</dbReference>
<sequence>MWTDDYEQKMQELLNDDKTYRRIRSDPTNRYQIANNNIVQRLLNLKLIDYRTAATLKTTTATTPRIYGLPKAHKPSLPLRPVVPGMTSPSYELSKYVCRILQASLDNKYNIRDSYSFCQYINTITIPSGYVMVSFDVVSLFTNIPKQLVIHDIIQIWDTIKPNTEINLDLFLEIVSFCMDTSYFVFRNQFYEQIEGTAMGNPLSPVLADLVMGILLDTVTSKTDIVFTVLRKYVDDLMLVIPADRLQQVLDIFNSYHPSIQFTFEVETDGRLPYLDMTLVRQEDDTIRTEWYMKAIASGRLLNFSSLHPLTQKINTIKNVIDRVNRLSTNWDEEKKREVIAQILQTNDYPRNLINRFLNRTHWTSTHAITADDHTTEEHTIGPPQAKIYRSLPYIPSLTPKIIQILRHDYPSVIICPRSVHTIRDLYTRIKDPIPMDHHHNVVYRIQCGNCDKCYIGMTGNLLKKRLSGHRSNLNQLENLLESGHTYADEPVRALREKTALLAHCIDHDHRFIYETTRIVDRTYKRNILPILEMIHISNDNDSINKRTDTDRLSSTLSGLIHRINTVMTKNTNGQNNRNTNHPSDPT</sequence>
<dbReference type="GeneID" id="134287296"/>
<keyword evidence="3" id="KW-1185">Reference proteome</keyword>
<evidence type="ECO:0000313" key="2">
    <source>
        <dbReference type="EnsemblMetazoa" id="AALFPA23_011543.P16376"/>
    </source>
</evidence>
<dbReference type="PROSITE" id="PS50878">
    <property type="entry name" value="RT_POL"/>
    <property type="match status" value="1"/>
</dbReference>
<name>A0ABM1YRM1_AEDAL</name>
<dbReference type="InterPro" id="IPR000477">
    <property type="entry name" value="RT_dom"/>
</dbReference>
<reference evidence="3" key="1">
    <citation type="journal article" date="2015" name="Proc. Natl. Acad. Sci. U.S.A.">
        <title>Genome sequence of the Asian Tiger mosquito, Aedes albopictus, reveals insights into its biology, genetics, and evolution.</title>
        <authorList>
            <person name="Chen X.G."/>
            <person name="Jiang X."/>
            <person name="Gu J."/>
            <person name="Xu M."/>
            <person name="Wu Y."/>
            <person name="Deng Y."/>
            <person name="Zhang C."/>
            <person name="Bonizzoni M."/>
            <person name="Dermauw W."/>
            <person name="Vontas J."/>
            <person name="Armbruster P."/>
            <person name="Huang X."/>
            <person name="Yang Y."/>
            <person name="Zhang H."/>
            <person name="He W."/>
            <person name="Peng H."/>
            <person name="Liu Y."/>
            <person name="Wu K."/>
            <person name="Chen J."/>
            <person name="Lirakis M."/>
            <person name="Topalis P."/>
            <person name="Van Leeuwen T."/>
            <person name="Hall A.B."/>
            <person name="Jiang X."/>
            <person name="Thorpe C."/>
            <person name="Mueller R.L."/>
            <person name="Sun C."/>
            <person name="Waterhouse R.M."/>
            <person name="Yan G."/>
            <person name="Tu Z.J."/>
            <person name="Fang X."/>
            <person name="James A.A."/>
        </authorList>
    </citation>
    <scope>NUCLEOTIDE SEQUENCE [LARGE SCALE GENOMIC DNA]</scope>
    <source>
        <strain evidence="3">Foshan</strain>
    </source>
</reference>
<dbReference type="RefSeq" id="XP_062704930.1">
    <property type="nucleotide sequence ID" value="XM_062848946.1"/>
</dbReference>
<dbReference type="PANTHER" id="PTHR21301">
    <property type="entry name" value="REVERSE TRANSCRIPTASE"/>
    <property type="match status" value="1"/>
</dbReference>
<evidence type="ECO:0000313" key="3">
    <source>
        <dbReference type="Proteomes" id="UP000069940"/>
    </source>
</evidence>
<feature type="domain" description="Reverse transcriptase" evidence="1">
    <location>
        <begin position="50"/>
        <end position="296"/>
    </location>
</feature>
<dbReference type="EnsemblMetazoa" id="AALFPA23_011543.R16376">
    <property type="protein sequence ID" value="AALFPA23_011543.P16376"/>
    <property type="gene ID" value="AALFPA23_011543"/>
</dbReference>
<accession>A0ABM1YRM1</accession>
<protein>
    <recommendedName>
        <fullName evidence="1">Reverse transcriptase domain-containing protein</fullName>
    </recommendedName>
</protein>
<organism evidence="2 3">
    <name type="scientific">Aedes albopictus</name>
    <name type="common">Asian tiger mosquito</name>
    <name type="synonym">Stegomyia albopicta</name>
    <dbReference type="NCBI Taxonomy" id="7160"/>
    <lineage>
        <taxon>Eukaryota</taxon>
        <taxon>Metazoa</taxon>
        <taxon>Ecdysozoa</taxon>
        <taxon>Arthropoda</taxon>
        <taxon>Hexapoda</taxon>
        <taxon>Insecta</taxon>
        <taxon>Pterygota</taxon>
        <taxon>Neoptera</taxon>
        <taxon>Endopterygota</taxon>
        <taxon>Diptera</taxon>
        <taxon>Nematocera</taxon>
        <taxon>Culicoidea</taxon>
        <taxon>Culicidae</taxon>
        <taxon>Culicinae</taxon>
        <taxon>Aedini</taxon>
        <taxon>Aedes</taxon>
        <taxon>Stegomyia</taxon>
    </lineage>
</organism>
<dbReference type="InterPro" id="IPR058912">
    <property type="entry name" value="HTH_animal"/>
</dbReference>
<reference evidence="2" key="2">
    <citation type="submission" date="2025-05" db="UniProtKB">
        <authorList>
            <consortium name="EnsemblMetazoa"/>
        </authorList>
    </citation>
    <scope>IDENTIFICATION</scope>
    <source>
        <strain evidence="2">Foshan</strain>
    </source>
</reference>
<dbReference type="PANTHER" id="PTHR21301:SF10">
    <property type="entry name" value="REVERSE TRANSCRIPTASE DOMAIN-CONTAINING PROTEIN"/>
    <property type="match status" value="1"/>
</dbReference>
<evidence type="ECO:0000259" key="1">
    <source>
        <dbReference type="PROSITE" id="PS50878"/>
    </source>
</evidence>
<dbReference type="Proteomes" id="UP000069940">
    <property type="component" value="Unassembled WGS sequence"/>
</dbReference>
<proteinExistence type="predicted"/>